<dbReference type="PANTHER" id="PTHR43671:SF98">
    <property type="entry name" value="SERINE_THREONINE-PROTEIN KINASE NEK11"/>
    <property type="match status" value="1"/>
</dbReference>
<feature type="region of interest" description="Disordered" evidence="9">
    <location>
        <begin position="62"/>
        <end position="85"/>
    </location>
</feature>
<sequence length="495" mass="55560">MATIRSRPYEHIGLVLPVERKGDDGSSVQEEWVYTGVPAAEPHDLDAIDIDDDDHEPIARRTRSQRAAVLAPAPGPSPNSRPAPKAALKVTHEGSVAKIATQGFLAMDLVQRNVTLVQSIANEKLYANKVLVRNLDWLADVMNLQCDLDISTWPGARAVLPEVDCFPSLRFWQYCNGGDLRNLIHLYRQYDNTIPEIFIWHVAERLTTALAFLKHGVYPGEDWDHRPAAWTPIYHNDLHPHNVFIHYPDVHGQVPAAGAVGEAFPAIVLADFGLARIQGDEPDSEFLWGDVFTMGGLLRDMAQSHIPVNEDGLQDPVLPANRTTVVAAMSRATAPNYSDDLVGALTTFEWDDMDMWTYEDGVPDLDTNEDWVFGDFLRMARAKVNAARYPGPGPRPPPNYYLPMYVSWTKPQQLMPVVVSLGNLTPFDQTAGADDVEDEWDPAMEQNTDLVWLSNGMAKLHWLRRFHNVRPRYQFRSLSYGTPQLGPVRRGVRDD</sequence>
<keyword evidence="5" id="KW-0418">Kinase</keyword>
<evidence type="ECO:0000256" key="3">
    <source>
        <dbReference type="ARBA" id="ARBA00022679"/>
    </source>
</evidence>
<keyword evidence="3" id="KW-0808">Transferase</keyword>
<evidence type="ECO:0000256" key="6">
    <source>
        <dbReference type="ARBA" id="ARBA00022840"/>
    </source>
</evidence>
<dbReference type="PROSITE" id="PS50011">
    <property type="entry name" value="PROTEIN_KINASE_DOM"/>
    <property type="match status" value="1"/>
</dbReference>
<dbReference type="InterPro" id="IPR000719">
    <property type="entry name" value="Prot_kinase_dom"/>
</dbReference>
<evidence type="ECO:0000256" key="8">
    <source>
        <dbReference type="ARBA" id="ARBA00048679"/>
    </source>
</evidence>
<dbReference type="InterPro" id="IPR050660">
    <property type="entry name" value="NEK_Ser/Thr_kinase"/>
</dbReference>
<dbReference type="EC" id="2.7.11.1" evidence="1"/>
<proteinExistence type="predicted"/>
<dbReference type="EMBL" id="JAFIMR010000002">
    <property type="protein sequence ID" value="KAI1881154.1"/>
    <property type="molecule type" value="Genomic_DNA"/>
</dbReference>
<evidence type="ECO:0000256" key="5">
    <source>
        <dbReference type="ARBA" id="ARBA00022777"/>
    </source>
</evidence>
<feature type="domain" description="Protein kinase" evidence="10">
    <location>
        <begin position="85"/>
        <end position="444"/>
    </location>
</feature>
<comment type="caution">
    <text evidence="11">The sequence shown here is derived from an EMBL/GenBank/DDBJ whole genome shotgun (WGS) entry which is preliminary data.</text>
</comment>
<protein>
    <recommendedName>
        <fullName evidence="1">non-specific serine/threonine protein kinase</fullName>
        <ecNumber evidence="1">2.7.11.1</ecNumber>
    </recommendedName>
</protein>
<dbReference type="GO" id="GO:0004674">
    <property type="term" value="F:protein serine/threonine kinase activity"/>
    <property type="evidence" value="ECO:0007669"/>
    <property type="project" value="UniProtKB-KW"/>
</dbReference>
<evidence type="ECO:0000256" key="4">
    <source>
        <dbReference type="ARBA" id="ARBA00022741"/>
    </source>
</evidence>
<reference evidence="11" key="1">
    <citation type="submission" date="2021-03" db="EMBL/GenBank/DDBJ databases">
        <title>Revisited historic fungal species revealed as producer of novel bioactive compounds through whole genome sequencing and comparative genomics.</title>
        <authorList>
            <person name="Vignolle G.A."/>
            <person name="Hochenegger N."/>
            <person name="Mach R.L."/>
            <person name="Mach-Aigner A.R."/>
            <person name="Javad Rahimi M."/>
            <person name="Salim K.A."/>
            <person name="Chan C.M."/>
            <person name="Lim L.B.L."/>
            <person name="Cai F."/>
            <person name="Druzhinina I.S."/>
            <person name="U'Ren J.M."/>
            <person name="Derntl C."/>
        </authorList>
    </citation>
    <scope>NUCLEOTIDE SEQUENCE</scope>
    <source>
        <strain evidence="11">TUCIM 5799</strain>
    </source>
</reference>
<dbReference type="GO" id="GO:0005634">
    <property type="term" value="C:nucleus"/>
    <property type="evidence" value="ECO:0007669"/>
    <property type="project" value="TreeGrafter"/>
</dbReference>
<evidence type="ECO:0000256" key="2">
    <source>
        <dbReference type="ARBA" id="ARBA00022527"/>
    </source>
</evidence>
<organism evidence="11 12">
    <name type="scientific">Neoarthrinium moseri</name>
    <dbReference type="NCBI Taxonomy" id="1658444"/>
    <lineage>
        <taxon>Eukaryota</taxon>
        <taxon>Fungi</taxon>
        <taxon>Dikarya</taxon>
        <taxon>Ascomycota</taxon>
        <taxon>Pezizomycotina</taxon>
        <taxon>Sordariomycetes</taxon>
        <taxon>Xylariomycetidae</taxon>
        <taxon>Amphisphaeriales</taxon>
        <taxon>Apiosporaceae</taxon>
        <taxon>Neoarthrinium</taxon>
    </lineage>
</organism>
<dbReference type="InterPro" id="IPR011009">
    <property type="entry name" value="Kinase-like_dom_sf"/>
</dbReference>
<gene>
    <name evidence="11" type="ORF">JX265_001394</name>
</gene>
<evidence type="ECO:0000256" key="9">
    <source>
        <dbReference type="SAM" id="MobiDB-lite"/>
    </source>
</evidence>
<name>A0A9Q0AWE7_9PEZI</name>
<dbReference type="GO" id="GO:0005524">
    <property type="term" value="F:ATP binding"/>
    <property type="evidence" value="ECO:0007669"/>
    <property type="project" value="UniProtKB-KW"/>
</dbReference>
<comment type="catalytic activity">
    <reaction evidence="7">
        <text>L-threonyl-[protein] + ATP = O-phospho-L-threonyl-[protein] + ADP + H(+)</text>
        <dbReference type="Rhea" id="RHEA:46608"/>
        <dbReference type="Rhea" id="RHEA-COMP:11060"/>
        <dbReference type="Rhea" id="RHEA-COMP:11605"/>
        <dbReference type="ChEBI" id="CHEBI:15378"/>
        <dbReference type="ChEBI" id="CHEBI:30013"/>
        <dbReference type="ChEBI" id="CHEBI:30616"/>
        <dbReference type="ChEBI" id="CHEBI:61977"/>
        <dbReference type="ChEBI" id="CHEBI:456216"/>
        <dbReference type="EC" id="2.7.11.1"/>
    </reaction>
</comment>
<keyword evidence="12" id="KW-1185">Reference proteome</keyword>
<dbReference type="Gene3D" id="1.10.510.10">
    <property type="entry name" value="Transferase(Phosphotransferase) domain 1"/>
    <property type="match status" value="1"/>
</dbReference>
<comment type="catalytic activity">
    <reaction evidence="8">
        <text>L-seryl-[protein] + ATP = O-phospho-L-seryl-[protein] + ADP + H(+)</text>
        <dbReference type="Rhea" id="RHEA:17989"/>
        <dbReference type="Rhea" id="RHEA-COMP:9863"/>
        <dbReference type="Rhea" id="RHEA-COMP:11604"/>
        <dbReference type="ChEBI" id="CHEBI:15378"/>
        <dbReference type="ChEBI" id="CHEBI:29999"/>
        <dbReference type="ChEBI" id="CHEBI:30616"/>
        <dbReference type="ChEBI" id="CHEBI:83421"/>
        <dbReference type="ChEBI" id="CHEBI:456216"/>
        <dbReference type="EC" id="2.7.11.1"/>
    </reaction>
</comment>
<evidence type="ECO:0000313" key="12">
    <source>
        <dbReference type="Proteomes" id="UP000829685"/>
    </source>
</evidence>
<evidence type="ECO:0000259" key="10">
    <source>
        <dbReference type="PROSITE" id="PS50011"/>
    </source>
</evidence>
<dbReference type="SUPFAM" id="SSF56112">
    <property type="entry name" value="Protein kinase-like (PK-like)"/>
    <property type="match status" value="1"/>
</dbReference>
<dbReference type="PANTHER" id="PTHR43671">
    <property type="entry name" value="SERINE/THREONINE-PROTEIN KINASE NEK"/>
    <property type="match status" value="1"/>
</dbReference>
<keyword evidence="2" id="KW-0723">Serine/threonine-protein kinase</keyword>
<evidence type="ECO:0000256" key="7">
    <source>
        <dbReference type="ARBA" id="ARBA00047899"/>
    </source>
</evidence>
<evidence type="ECO:0000313" key="11">
    <source>
        <dbReference type="EMBL" id="KAI1881154.1"/>
    </source>
</evidence>
<keyword evidence="4" id="KW-0547">Nucleotide-binding</keyword>
<dbReference type="AlphaFoldDB" id="A0A9Q0AWE7"/>
<dbReference type="Proteomes" id="UP000829685">
    <property type="component" value="Unassembled WGS sequence"/>
</dbReference>
<accession>A0A9Q0AWE7</accession>
<keyword evidence="6" id="KW-0067">ATP-binding</keyword>
<evidence type="ECO:0000256" key="1">
    <source>
        <dbReference type="ARBA" id="ARBA00012513"/>
    </source>
</evidence>